<dbReference type="AlphaFoldDB" id="A0AAV8RN27"/>
<proteinExistence type="predicted"/>
<evidence type="ECO:0000313" key="1">
    <source>
        <dbReference type="EMBL" id="KAJ8504794.1"/>
    </source>
</evidence>
<sequence>MYCDEVKKPSCRAGALHLPLSSALDETDTDGTASVLGATVGAARAPSRTRWLHRRWMPGRPALSKSSYMESKSSDGRNVRVDCVGSENYSAYALDEGRGHQGAEGSKVMVHEPPAVALDCYVSHPLTFLLFLALRRRRRPLALPLLHFAGAGCRGGSHDETRLGRHRWKLVCHGSRLRFR</sequence>
<dbReference type="EMBL" id="JAQQAF010000002">
    <property type="protein sequence ID" value="KAJ8504794.1"/>
    <property type="molecule type" value="Genomic_DNA"/>
</dbReference>
<gene>
    <name evidence="1" type="ORF">OPV22_005680</name>
</gene>
<comment type="caution">
    <text evidence="1">The sequence shown here is derived from an EMBL/GenBank/DDBJ whole genome shotgun (WGS) entry which is preliminary data.</text>
</comment>
<name>A0AAV8RN27_ENSVE</name>
<protein>
    <recommendedName>
        <fullName evidence="3">DUF4005 domain-containing protein</fullName>
    </recommendedName>
</protein>
<evidence type="ECO:0000313" key="2">
    <source>
        <dbReference type="Proteomes" id="UP001222027"/>
    </source>
</evidence>
<organism evidence="1 2">
    <name type="scientific">Ensete ventricosum</name>
    <name type="common">Abyssinian banana</name>
    <name type="synonym">Musa ensete</name>
    <dbReference type="NCBI Taxonomy" id="4639"/>
    <lineage>
        <taxon>Eukaryota</taxon>
        <taxon>Viridiplantae</taxon>
        <taxon>Streptophyta</taxon>
        <taxon>Embryophyta</taxon>
        <taxon>Tracheophyta</taxon>
        <taxon>Spermatophyta</taxon>
        <taxon>Magnoliopsida</taxon>
        <taxon>Liliopsida</taxon>
        <taxon>Zingiberales</taxon>
        <taxon>Musaceae</taxon>
        <taxon>Ensete</taxon>
    </lineage>
</organism>
<accession>A0AAV8RN27</accession>
<keyword evidence="2" id="KW-1185">Reference proteome</keyword>
<dbReference type="Proteomes" id="UP001222027">
    <property type="component" value="Unassembled WGS sequence"/>
</dbReference>
<evidence type="ECO:0008006" key="3">
    <source>
        <dbReference type="Google" id="ProtNLM"/>
    </source>
</evidence>
<reference evidence="1 2" key="1">
    <citation type="submission" date="2022-12" db="EMBL/GenBank/DDBJ databases">
        <title>Chromosome-scale assembly of the Ensete ventricosum genome.</title>
        <authorList>
            <person name="Dussert Y."/>
            <person name="Stocks J."/>
            <person name="Wendawek A."/>
            <person name="Woldeyes F."/>
            <person name="Nichols R.A."/>
            <person name="Borrell J.S."/>
        </authorList>
    </citation>
    <scope>NUCLEOTIDE SEQUENCE [LARGE SCALE GENOMIC DNA]</scope>
    <source>
        <strain evidence="2">cv. Maze</strain>
        <tissue evidence="1">Seeds</tissue>
    </source>
</reference>